<sequence>MENGPLDETPLFRPAILKEIDFTKASVKFNPPVSPTNPGEDLLMRPLCQADYDKGFMELLKQLTVVGDIPKEQFLARYNQMKKCPNTYYVTVIEDTSVGKIVATGTVVVEQKFIRGCAERSRLEDLVVDDTYRGKQLGKLLFQTLFILSEHLGCYKCSLECLPSNVAFYEKFGIEKDPQLFMQYRFKKTQ</sequence>
<evidence type="ECO:0000256" key="1">
    <source>
        <dbReference type="ARBA" id="ARBA00004832"/>
    </source>
</evidence>
<name>A0ABM0H076_SACKO</name>
<dbReference type="EC" id="2.3.1.4" evidence="4"/>
<evidence type="ECO:0000259" key="5">
    <source>
        <dbReference type="PROSITE" id="PS51186"/>
    </source>
</evidence>
<dbReference type="PANTHER" id="PTHR13355">
    <property type="entry name" value="GLUCOSAMINE 6-PHOSPHATE N-ACETYLTRANSFERASE"/>
    <property type="match status" value="1"/>
</dbReference>
<dbReference type="InterPro" id="IPR000182">
    <property type="entry name" value="GNAT_dom"/>
</dbReference>
<proteinExistence type="inferred from homology"/>
<dbReference type="RefSeq" id="XP_002741311.1">
    <property type="nucleotide sequence ID" value="XM_002741265.2"/>
</dbReference>
<dbReference type="Pfam" id="PF00583">
    <property type="entry name" value="Acetyltransf_1"/>
    <property type="match status" value="1"/>
</dbReference>
<keyword evidence="4" id="KW-0808">Transferase</keyword>
<comment type="pathway">
    <text evidence="1 4">Nucleotide-sugar biosynthesis; UDP-N-acetyl-alpha-D-glucosamine biosynthesis; N-acetyl-alpha-D-glucosamine 1-phosphate from alpha-D-glucosamine 6-phosphate (route I): step 1/2.</text>
</comment>
<organism evidence="6 7">
    <name type="scientific">Saccoglossus kowalevskii</name>
    <name type="common">Acorn worm</name>
    <dbReference type="NCBI Taxonomy" id="10224"/>
    <lineage>
        <taxon>Eukaryota</taxon>
        <taxon>Metazoa</taxon>
        <taxon>Hemichordata</taxon>
        <taxon>Enteropneusta</taxon>
        <taxon>Harrimaniidae</taxon>
        <taxon>Saccoglossus</taxon>
    </lineage>
</organism>
<keyword evidence="6" id="KW-1185">Reference proteome</keyword>
<dbReference type="GeneID" id="100372194"/>
<protein>
    <recommendedName>
        <fullName evidence="4">Glucosamine 6-phosphate N-acetyltransferase</fullName>
        <ecNumber evidence="4">2.3.1.4</ecNumber>
    </recommendedName>
</protein>
<evidence type="ECO:0000313" key="7">
    <source>
        <dbReference type="RefSeq" id="XP_002741311.1"/>
    </source>
</evidence>
<dbReference type="Gene3D" id="3.40.630.30">
    <property type="match status" value="1"/>
</dbReference>
<dbReference type="Proteomes" id="UP000694865">
    <property type="component" value="Unplaced"/>
</dbReference>
<comment type="catalytic activity">
    <reaction evidence="3 4">
        <text>D-glucosamine 6-phosphate + acetyl-CoA = N-acetyl-D-glucosamine 6-phosphate + CoA + H(+)</text>
        <dbReference type="Rhea" id="RHEA:10292"/>
        <dbReference type="ChEBI" id="CHEBI:15378"/>
        <dbReference type="ChEBI" id="CHEBI:57287"/>
        <dbReference type="ChEBI" id="CHEBI:57288"/>
        <dbReference type="ChEBI" id="CHEBI:57513"/>
        <dbReference type="ChEBI" id="CHEBI:58725"/>
        <dbReference type="EC" id="2.3.1.4"/>
    </reaction>
</comment>
<evidence type="ECO:0000256" key="2">
    <source>
        <dbReference type="ARBA" id="ARBA00006048"/>
    </source>
</evidence>
<dbReference type="PANTHER" id="PTHR13355:SF11">
    <property type="entry name" value="GLUCOSAMINE 6-PHOSPHATE N-ACETYLTRANSFERASE"/>
    <property type="match status" value="1"/>
</dbReference>
<dbReference type="InterPro" id="IPR039143">
    <property type="entry name" value="GNPNAT1-like"/>
</dbReference>
<reference evidence="7" key="1">
    <citation type="submission" date="2025-08" db="UniProtKB">
        <authorList>
            <consortium name="RefSeq"/>
        </authorList>
    </citation>
    <scope>IDENTIFICATION</scope>
    <source>
        <tissue evidence="7">Testes</tissue>
    </source>
</reference>
<evidence type="ECO:0000313" key="6">
    <source>
        <dbReference type="Proteomes" id="UP000694865"/>
    </source>
</evidence>
<feature type="domain" description="N-acetyltransferase" evidence="5">
    <location>
        <begin position="42"/>
        <end position="190"/>
    </location>
</feature>
<dbReference type="CDD" id="cd04301">
    <property type="entry name" value="NAT_SF"/>
    <property type="match status" value="1"/>
</dbReference>
<keyword evidence="4" id="KW-0012">Acyltransferase</keyword>
<evidence type="ECO:0000256" key="4">
    <source>
        <dbReference type="RuleBase" id="RU365086"/>
    </source>
</evidence>
<gene>
    <name evidence="7" type="primary">LOC100372194</name>
</gene>
<dbReference type="InterPro" id="IPR016181">
    <property type="entry name" value="Acyl_CoA_acyltransferase"/>
</dbReference>
<evidence type="ECO:0000256" key="3">
    <source>
        <dbReference type="ARBA" id="ARBA00048964"/>
    </source>
</evidence>
<accession>A0ABM0H076</accession>
<dbReference type="PROSITE" id="PS51186">
    <property type="entry name" value="GNAT"/>
    <property type="match status" value="1"/>
</dbReference>
<dbReference type="SUPFAM" id="SSF55729">
    <property type="entry name" value="Acyl-CoA N-acyltransferases (Nat)"/>
    <property type="match status" value="1"/>
</dbReference>
<comment type="similarity">
    <text evidence="2 4">Belongs to the acetyltransferase family. GNA1 subfamily.</text>
</comment>